<dbReference type="Gene3D" id="3.20.80.10">
    <property type="entry name" value="Regulatory factor, effector binding domain"/>
    <property type="match status" value="1"/>
</dbReference>
<feature type="coiled-coil region" evidence="5">
    <location>
        <begin position="81"/>
        <end position="108"/>
    </location>
</feature>
<dbReference type="SUPFAM" id="SSF55136">
    <property type="entry name" value="Probable bacterial effector-binding domain"/>
    <property type="match status" value="1"/>
</dbReference>
<keyword evidence="8" id="KW-1185">Reference proteome</keyword>
<dbReference type="Proteomes" id="UP000001626">
    <property type="component" value="Chromosome"/>
</dbReference>
<dbReference type="InterPro" id="IPR000551">
    <property type="entry name" value="MerR-type_HTH_dom"/>
</dbReference>
<keyword evidence="5" id="KW-0175">Coiled coil</keyword>
<evidence type="ECO:0000256" key="5">
    <source>
        <dbReference type="SAM" id="Coils"/>
    </source>
</evidence>
<keyword evidence="2" id="KW-0805">Transcription regulation</keyword>
<dbReference type="PANTHER" id="PTHR30204:SF69">
    <property type="entry name" value="MERR-FAMILY TRANSCRIPTIONAL REGULATOR"/>
    <property type="match status" value="1"/>
</dbReference>
<dbReference type="Gene3D" id="1.10.1660.10">
    <property type="match status" value="1"/>
</dbReference>
<name>D9TTI5_THETC</name>
<dbReference type="InterPro" id="IPR009061">
    <property type="entry name" value="DNA-bd_dom_put_sf"/>
</dbReference>
<evidence type="ECO:0000256" key="2">
    <source>
        <dbReference type="ARBA" id="ARBA00023015"/>
    </source>
</evidence>
<sequence>MDKKYIPISKMAAMHNLSRQTLIYYDKCGLFKPAYTNEKGYRFYRLSQIPILREICLMKNIGFSLEEIKESFENRNPVSIYALLKSKLKKLESEIFELEQKRTYIQHRLEIYDHLSVKIKNINLPHVEWLPERQVIFVPFEKDHMEKNQLHLTLMKAWDILSKHKMIPSKGFGALLRYESICQNNPLKNAGSIIILPYDKCNYHIKNLITIPEGEYVIMYKYGMPYDMEPVYKLMRWIDEHHFNVVGDIVDLCLMDTTFYNTEHNTDFCCLQVPIK</sequence>
<evidence type="ECO:0000313" key="7">
    <source>
        <dbReference type="EMBL" id="ADL68242.1"/>
    </source>
</evidence>
<dbReference type="InterPro" id="IPR011256">
    <property type="entry name" value="Reg_factor_effector_dom_sf"/>
</dbReference>
<organism evidence="7 8">
    <name type="scientific">Thermoanaerobacterium thermosaccharolyticum (strain ATCC 7956 / DSM 571 / NCIMB 9385 / NCA 3814 / NCTC 13789 / WDCM 00135 / 2032)</name>
    <name type="common">Clostridium thermosaccharolyticum</name>
    <dbReference type="NCBI Taxonomy" id="580327"/>
    <lineage>
        <taxon>Bacteria</taxon>
        <taxon>Bacillati</taxon>
        <taxon>Bacillota</taxon>
        <taxon>Clostridia</taxon>
        <taxon>Thermoanaerobacterales</taxon>
        <taxon>Thermoanaerobacteraceae</taxon>
        <taxon>Thermoanaerobacterium</taxon>
    </lineage>
</organism>
<dbReference type="GO" id="GO:0003677">
    <property type="term" value="F:DNA binding"/>
    <property type="evidence" value="ECO:0007669"/>
    <property type="project" value="UniProtKB-KW"/>
</dbReference>
<dbReference type="HOGENOM" id="CLU_065103_0_0_9"/>
<gene>
    <name evidence="7" type="ordered locus">Tthe_0685</name>
</gene>
<dbReference type="PANTHER" id="PTHR30204">
    <property type="entry name" value="REDOX-CYCLING DRUG-SENSING TRANSCRIPTIONAL ACTIVATOR SOXR"/>
    <property type="match status" value="1"/>
</dbReference>
<proteinExistence type="predicted"/>
<dbReference type="Pfam" id="PF13411">
    <property type="entry name" value="MerR_1"/>
    <property type="match status" value="1"/>
</dbReference>
<dbReference type="EMBL" id="CP002171">
    <property type="protein sequence ID" value="ADL68242.1"/>
    <property type="molecule type" value="Genomic_DNA"/>
</dbReference>
<evidence type="ECO:0000313" key="8">
    <source>
        <dbReference type="Proteomes" id="UP000001626"/>
    </source>
</evidence>
<evidence type="ECO:0000256" key="4">
    <source>
        <dbReference type="ARBA" id="ARBA00023163"/>
    </source>
</evidence>
<dbReference type="InterPro" id="IPR047057">
    <property type="entry name" value="MerR_fam"/>
</dbReference>
<dbReference type="PROSITE" id="PS50937">
    <property type="entry name" value="HTH_MERR_2"/>
    <property type="match status" value="1"/>
</dbReference>
<keyword evidence="3" id="KW-0238">DNA-binding</keyword>
<dbReference type="SMART" id="SM00422">
    <property type="entry name" value="HTH_MERR"/>
    <property type="match status" value="1"/>
</dbReference>
<dbReference type="eggNOG" id="COG0789">
    <property type="taxonomic scope" value="Bacteria"/>
</dbReference>
<feature type="domain" description="HTH merR-type" evidence="6">
    <location>
        <begin position="5"/>
        <end position="74"/>
    </location>
</feature>
<accession>D9TTI5</accession>
<dbReference type="SUPFAM" id="SSF46955">
    <property type="entry name" value="Putative DNA-binding domain"/>
    <property type="match status" value="1"/>
</dbReference>
<dbReference type="AlphaFoldDB" id="D9TTI5"/>
<keyword evidence="1" id="KW-0678">Repressor</keyword>
<evidence type="ECO:0000256" key="3">
    <source>
        <dbReference type="ARBA" id="ARBA00023125"/>
    </source>
</evidence>
<evidence type="ECO:0000256" key="1">
    <source>
        <dbReference type="ARBA" id="ARBA00022491"/>
    </source>
</evidence>
<dbReference type="OrthoDB" id="9773308at2"/>
<dbReference type="STRING" id="580327.Tthe_0685"/>
<dbReference type="RefSeq" id="WP_013297217.1">
    <property type="nucleotide sequence ID" value="NC_014410.1"/>
</dbReference>
<dbReference type="GeneID" id="93863571"/>
<protein>
    <submittedName>
        <fullName evidence="7">Transcriptional regulator, MerR family</fullName>
    </submittedName>
</protein>
<reference evidence="7 8" key="1">
    <citation type="submission" date="2010-08" db="EMBL/GenBank/DDBJ databases">
        <title>Complete sequence of Thermoanaerobacterium thermosaccharolyticum DSM 571.</title>
        <authorList>
            <consortium name="US DOE Joint Genome Institute"/>
            <person name="Lucas S."/>
            <person name="Copeland A."/>
            <person name="Lapidus A."/>
            <person name="Cheng J.-F."/>
            <person name="Bruce D."/>
            <person name="Goodwin L."/>
            <person name="Pitluck S."/>
            <person name="Teshima H."/>
            <person name="Detter J.C."/>
            <person name="Han C."/>
            <person name="Tapia R."/>
            <person name="Land M."/>
            <person name="Hauser L."/>
            <person name="Chang Y.-J."/>
            <person name="Jeffries C."/>
            <person name="Kyrpides N."/>
            <person name="Ivanova N."/>
            <person name="Mikhailova N."/>
            <person name="Hemme C.L."/>
            <person name="Woyke T."/>
        </authorList>
    </citation>
    <scope>NUCLEOTIDE SEQUENCE [LARGE SCALE GENOMIC DNA]</scope>
    <source>
        <strain evidence="8">ATCC 7956 / DSM 571 / NCIMB 9385 / NCA 3814 / NCTC 13789 / WDCM 00135 / 2032</strain>
    </source>
</reference>
<dbReference type="GO" id="GO:0003700">
    <property type="term" value="F:DNA-binding transcription factor activity"/>
    <property type="evidence" value="ECO:0007669"/>
    <property type="project" value="InterPro"/>
</dbReference>
<evidence type="ECO:0000259" key="6">
    <source>
        <dbReference type="PROSITE" id="PS50937"/>
    </source>
</evidence>
<dbReference type="KEGG" id="ttm:Tthe_0685"/>
<keyword evidence="4" id="KW-0804">Transcription</keyword>